<proteinExistence type="predicted"/>
<evidence type="ECO:0000313" key="3">
    <source>
        <dbReference type="Proteomes" id="UP000651977"/>
    </source>
</evidence>
<keyword evidence="1" id="KW-1133">Transmembrane helix</keyword>
<keyword evidence="3" id="KW-1185">Reference proteome</keyword>
<reference evidence="3" key="1">
    <citation type="journal article" date="2019" name="Int. J. Syst. Evol. Microbiol.">
        <title>The Global Catalogue of Microorganisms (GCM) 10K type strain sequencing project: providing services to taxonomists for standard genome sequencing and annotation.</title>
        <authorList>
            <consortium name="The Broad Institute Genomics Platform"/>
            <consortium name="The Broad Institute Genome Sequencing Center for Infectious Disease"/>
            <person name="Wu L."/>
            <person name="Ma J."/>
        </authorList>
    </citation>
    <scope>NUCLEOTIDE SEQUENCE [LARGE SCALE GENOMIC DNA]</scope>
    <source>
        <strain evidence="3">CGMCC 1.10131</strain>
    </source>
</reference>
<accession>A0ABQ1I1B9</accession>
<dbReference type="RefSeq" id="WP_055734245.1">
    <property type="nucleotide sequence ID" value="NZ_BMDY01000009.1"/>
</dbReference>
<evidence type="ECO:0000313" key="2">
    <source>
        <dbReference type="EMBL" id="GGB05507.1"/>
    </source>
</evidence>
<dbReference type="EMBL" id="BMDY01000009">
    <property type="protein sequence ID" value="GGB05507.1"/>
    <property type="molecule type" value="Genomic_DNA"/>
</dbReference>
<evidence type="ECO:0008006" key="4">
    <source>
        <dbReference type="Google" id="ProtNLM"/>
    </source>
</evidence>
<comment type="caution">
    <text evidence="2">The sequence shown here is derived from an EMBL/GenBank/DDBJ whole genome shotgun (WGS) entry which is preliminary data.</text>
</comment>
<keyword evidence="1" id="KW-0812">Transmembrane</keyword>
<protein>
    <recommendedName>
        <fullName evidence="4">DUF445 domain-containing protein</fullName>
    </recommendedName>
</protein>
<name>A0ABQ1I1B9_9ALTE</name>
<dbReference type="PANTHER" id="PTHR38568:SF1">
    <property type="entry name" value="DUF445 DOMAIN-CONTAINING PROTEIN"/>
    <property type="match status" value="1"/>
</dbReference>
<feature type="transmembrane region" description="Helical" evidence="1">
    <location>
        <begin position="212"/>
        <end position="232"/>
    </location>
</feature>
<keyword evidence="1" id="KW-0472">Membrane</keyword>
<dbReference type="PANTHER" id="PTHR38568">
    <property type="entry name" value="DUF445 DOMAIN-CONTAINING PROTEIN-RELATED"/>
    <property type="match status" value="1"/>
</dbReference>
<dbReference type="Proteomes" id="UP000651977">
    <property type="component" value="Unassembled WGS sequence"/>
</dbReference>
<gene>
    <name evidence="2" type="ORF">GCM10007414_18580</name>
</gene>
<evidence type="ECO:0000256" key="1">
    <source>
        <dbReference type="SAM" id="Phobius"/>
    </source>
</evidence>
<organism evidence="2 3">
    <name type="scientific">Agarivorans gilvus</name>
    <dbReference type="NCBI Taxonomy" id="680279"/>
    <lineage>
        <taxon>Bacteria</taxon>
        <taxon>Pseudomonadati</taxon>
        <taxon>Pseudomonadota</taxon>
        <taxon>Gammaproteobacteria</taxon>
        <taxon>Alteromonadales</taxon>
        <taxon>Alteromonadaceae</taxon>
        <taxon>Agarivorans</taxon>
    </lineage>
</organism>
<sequence length="233" mass="25837">MNKSLVTNLIALALVGYGYFAEQSLVFSIGLFALSGAATNWIAIHMLFEKVPGFYGSGVIAARFDDFRQGIKQLMLTQFFTAENIDRFLSDASGKAVQLDLRPVIDKTDFSPAYHALVETIENSSFGGMLAMFGGKEALTPLEQPFVEKLKNAVIEISQDEQFSEALREELEQPEHLGDVQQIITVIIEQRLAELTPQLVKQIIQEMIRQHLGWLVIWGGVFGGLFGLVNGLL</sequence>